<proteinExistence type="predicted"/>
<gene>
    <name evidence="2" type="ORF">MetMK1DRAFT_00026550</name>
</gene>
<accession>H2C7V6</accession>
<dbReference type="HOGENOM" id="CLU_013985_19_1_2"/>
<name>H2C7V6_9CREN</name>
<organism evidence="2 3">
    <name type="scientific">Metallosphaera yellowstonensis MK1</name>
    <dbReference type="NCBI Taxonomy" id="671065"/>
    <lineage>
        <taxon>Archaea</taxon>
        <taxon>Thermoproteota</taxon>
        <taxon>Thermoprotei</taxon>
        <taxon>Sulfolobales</taxon>
        <taxon>Sulfolobaceae</taxon>
        <taxon>Metallosphaera</taxon>
    </lineage>
</organism>
<keyword evidence="3" id="KW-1185">Reference proteome</keyword>
<sequence>MTGLQYEIREVRWEDADQVISNYYSLLDEMDINPWLGITTPPQRPSLPSEFKWFADLYSSMLEGDAVAYVAEADKRIVGMCEVRRRSKRIELSHIGNLGMHVNRNYRGKGVGKALLLKTIEGCRGRFEVITLEVFSNNLAAKKLYEKVGFKTYGVLPGGVKRGGNSVNLELMFLRLER</sequence>
<dbReference type="InterPro" id="IPR000182">
    <property type="entry name" value="GNAT_dom"/>
</dbReference>
<dbReference type="STRING" id="671065.MetMK1DRAFT_00026550"/>
<dbReference type="EMBL" id="JH597770">
    <property type="protein sequence ID" value="EHP68232.1"/>
    <property type="molecule type" value="Genomic_DNA"/>
</dbReference>
<evidence type="ECO:0000259" key="1">
    <source>
        <dbReference type="PROSITE" id="PS51186"/>
    </source>
</evidence>
<dbReference type="PANTHER" id="PTHR43328:SF1">
    <property type="entry name" value="N-ACETYLTRANSFERASE DOMAIN-CONTAINING PROTEIN"/>
    <property type="match status" value="1"/>
</dbReference>
<dbReference type="Gene3D" id="3.40.630.30">
    <property type="match status" value="1"/>
</dbReference>
<dbReference type="AlphaFoldDB" id="H2C7V6"/>
<dbReference type="Proteomes" id="UP000003980">
    <property type="component" value="Unassembled WGS sequence"/>
</dbReference>
<feature type="domain" description="N-acetyltransferase" evidence="1">
    <location>
        <begin position="6"/>
        <end position="177"/>
    </location>
</feature>
<evidence type="ECO:0000313" key="3">
    <source>
        <dbReference type="Proteomes" id="UP000003980"/>
    </source>
</evidence>
<dbReference type="GO" id="GO:0016747">
    <property type="term" value="F:acyltransferase activity, transferring groups other than amino-acyl groups"/>
    <property type="evidence" value="ECO:0007669"/>
    <property type="project" value="InterPro"/>
</dbReference>
<dbReference type="eggNOG" id="arCOG00831">
    <property type="taxonomic scope" value="Archaea"/>
</dbReference>
<protein>
    <submittedName>
        <fullName evidence="2">Acetyltransferase</fullName>
    </submittedName>
</protein>
<reference evidence="2 3" key="1">
    <citation type="submission" date="2012-01" db="EMBL/GenBank/DDBJ databases">
        <title>Improved High-Quality Draft sequence of Metallosphaera yellowstonensis MK1.</title>
        <authorList>
            <consortium name="US DOE Joint Genome Institute"/>
            <person name="Lucas S."/>
            <person name="Han J."/>
            <person name="Cheng J.-F."/>
            <person name="Goodwin L."/>
            <person name="Pitluck S."/>
            <person name="Peters L."/>
            <person name="Teshima H."/>
            <person name="Detter J.C."/>
            <person name="Han C."/>
            <person name="Tapia R."/>
            <person name="Land M."/>
            <person name="Hauser L."/>
            <person name="Kyrpides N."/>
            <person name="Kozubal M."/>
            <person name="Macur R.E."/>
            <person name="Jay Z."/>
            <person name="Inskeep W."/>
            <person name="Woyke T."/>
        </authorList>
    </citation>
    <scope>NUCLEOTIDE SEQUENCE [LARGE SCALE GENOMIC DNA]</scope>
    <source>
        <strain evidence="2 3">MK1</strain>
    </source>
</reference>
<keyword evidence="2" id="KW-0808">Transferase</keyword>
<dbReference type="SUPFAM" id="SSF55729">
    <property type="entry name" value="Acyl-CoA N-acyltransferases (Nat)"/>
    <property type="match status" value="1"/>
</dbReference>
<dbReference type="PROSITE" id="PS51186">
    <property type="entry name" value="GNAT"/>
    <property type="match status" value="1"/>
</dbReference>
<dbReference type="CDD" id="cd04301">
    <property type="entry name" value="NAT_SF"/>
    <property type="match status" value="1"/>
</dbReference>
<dbReference type="Pfam" id="PF00583">
    <property type="entry name" value="Acetyltransf_1"/>
    <property type="match status" value="1"/>
</dbReference>
<dbReference type="InterPro" id="IPR016181">
    <property type="entry name" value="Acyl_CoA_acyltransferase"/>
</dbReference>
<dbReference type="PANTHER" id="PTHR43328">
    <property type="entry name" value="ACETYLTRANSFERASE-RELATED"/>
    <property type="match status" value="1"/>
</dbReference>
<evidence type="ECO:0000313" key="2">
    <source>
        <dbReference type="EMBL" id="EHP68232.1"/>
    </source>
</evidence>